<comment type="caution">
    <text evidence="2">The sequence shown here is derived from an EMBL/GenBank/DDBJ whole genome shotgun (WGS) entry which is preliminary data.</text>
</comment>
<dbReference type="Gene3D" id="1.10.10.10">
    <property type="entry name" value="Winged helix-like DNA-binding domain superfamily/Winged helix DNA-binding domain"/>
    <property type="match status" value="1"/>
</dbReference>
<dbReference type="InterPro" id="IPR002048">
    <property type="entry name" value="EF_hand_dom"/>
</dbReference>
<name>A0ABR7N4Y2_9FIRM</name>
<dbReference type="RefSeq" id="WP_249298642.1">
    <property type="nucleotide sequence ID" value="NZ_JACRSX010000036.1"/>
</dbReference>
<dbReference type="InterPro" id="IPR036388">
    <property type="entry name" value="WH-like_DNA-bd_sf"/>
</dbReference>
<proteinExistence type="predicted"/>
<dbReference type="InterPro" id="IPR036390">
    <property type="entry name" value="WH_DNA-bd_sf"/>
</dbReference>
<dbReference type="PROSITE" id="PS50222">
    <property type="entry name" value="EF_HAND_2"/>
    <property type="match status" value="1"/>
</dbReference>
<dbReference type="SUPFAM" id="SSF46785">
    <property type="entry name" value="Winged helix' DNA-binding domain"/>
    <property type="match status" value="1"/>
</dbReference>
<gene>
    <name evidence="2" type="ORF">H8704_13715</name>
</gene>
<keyword evidence="3" id="KW-1185">Reference proteome</keyword>
<evidence type="ECO:0000313" key="3">
    <source>
        <dbReference type="Proteomes" id="UP000606193"/>
    </source>
</evidence>
<reference evidence="2 3" key="1">
    <citation type="submission" date="2020-08" db="EMBL/GenBank/DDBJ databases">
        <title>Genome public.</title>
        <authorList>
            <person name="Liu C."/>
            <person name="Sun Q."/>
        </authorList>
    </citation>
    <scope>NUCLEOTIDE SEQUENCE [LARGE SCALE GENOMIC DNA]</scope>
    <source>
        <strain evidence="2 3">NSJ-37</strain>
    </source>
</reference>
<protein>
    <submittedName>
        <fullName evidence="2">Helix-turn-helix transcriptional regulator</fullName>
    </submittedName>
</protein>
<evidence type="ECO:0000259" key="1">
    <source>
        <dbReference type="PROSITE" id="PS50222"/>
    </source>
</evidence>
<sequence>MEYLKRVLGIKVRYENETVDHLPNFIRTRYTLQRVYLDAQKAVFLYPKSELEQIVTLKKHLERVQKSVDCPVILVLEKITIRQKEYLLRDKIAFIVDGKQIYLPFMAVYLQERCDAKKIDREEILPSAQMLFLRFIYEGAKEMSTSQAAKDLGLTPTSISRASKQLEEMKILRARKVGVQKILFSDASPQELFTRAEKFLLNPVKRTVYVPKRMIEEKILESGYSALSEYSMLNTPSVPCYASDKISQWNRCMTNDLQDSDSQVAVEMWRYNPQKLSKTKMVDKISLALSLREDTDERVEEAVEEMLNTLWRKIDGNRNGKL</sequence>
<accession>A0ABR7N4Y2</accession>
<dbReference type="EMBL" id="JACRSX010000036">
    <property type="protein sequence ID" value="MBC8563656.1"/>
    <property type="molecule type" value="Genomic_DNA"/>
</dbReference>
<organism evidence="2 3">
    <name type="scientific">Jutongia huaianensis</name>
    <dbReference type="NCBI Taxonomy" id="2763668"/>
    <lineage>
        <taxon>Bacteria</taxon>
        <taxon>Bacillati</taxon>
        <taxon>Bacillota</taxon>
        <taxon>Clostridia</taxon>
        <taxon>Lachnospirales</taxon>
        <taxon>Lachnospiraceae</taxon>
        <taxon>Jutongia</taxon>
    </lineage>
</organism>
<feature type="domain" description="EF-hand" evidence="1">
    <location>
        <begin position="302"/>
        <end position="322"/>
    </location>
</feature>
<dbReference type="Proteomes" id="UP000606193">
    <property type="component" value="Unassembled WGS sequence"/>
</dbReference>
<evidence type="ECO:0000313" key="2">
    <source>
        <dbReference type="EMBL" id="MBC8563656.1"/>
    </source>
</evidence>